<organism evidence="2 3">
    <name type="scientific">Linderina pennispora</name>
    <dbReference type="NCBI Taxonomy" id="61395"/>
    <lineage>
        <taxon>Eukaryota</taxon>
        <taxon>Fungi</taxon>
        <taxon>Fungi incertae sedis</taxon>
        <taxon>Zoopagomycota</taxon>
        <taxon>Kickxellomycotina</taxon>
        <taxon>Kickxellomycetes</taxon>
        <taxon>Kickxellales</taxon>
        <taxon>Kickxellaceae</taxon>
        <taxon>Linderina</taxon>
    </lineage>
</organism>
<dbReference type="Proteomes" id="UP000193922">
    <property type="component" value="Unassembled WGS sequence"/>
</dbReference>
<evidence type="ECO:0000313" key="3">
    <source>
        <dbReference type="Proteomes" id="UP000193922"/>
    </source>
</evidence>
<keyword evidence="3" id="KW-1185">Reference proteome</keyword>
<dbReference type="GeneID" id="63800616"/>
<feature type="region of interest" description="Disordered" evidence="1">
    <location>
        <begin position="28"/>
        <end position="93"/>
    </location>
</feature>
<comment type="caution">
    <text evidence="2">The sequence shown here is derived from an EMBL/GenBank/DDBJ whole genome shotgun (WGS) entry which is preliminary data.</text>
</comment>
<dbReference type="AlphaFoldDB" id="A0A1Y1VT00"/>
<dbReference type="EMBL" id="MCFD01000095">
    <property type="protein sequence ID" value="ORX64420.1"/>
    <property type="molecule type" value="Genomic_DNA"/>
</dbReference>
<evidence type="ECO:0000313" key="2">
    <source>
        <dbReference type="EMBL" id="ORX64420.1"/>
    </source>
</evidence>
<dbReference type="RefSeq" id="XP_040739253.1">
    <property type="nucleotide sequence ID" value="XM_040883968.1"/>
</dbReference>
<evidence type="ECO:0000256" key="1">
    <source>
        <dbReference type="SAM" id="MobiDB-lite"/>
    </source>
</evidence>
<proteinExistence type="predicted"/>
<feature type="compositionally biased region" description="Polar residues" evidence="1">
    <location>
        <begin position="28"/>
        <end position="37"/>
    </location>
</feature>
<protein>
    <submittedName>
        <fullName evidence="2">Uncharacterized protein</fullName>
    </submittedName>
</protein>
<sequence length="165" mass="17470">MKGGCRGGGWMTHAGVLSKQSSPKLTFITPSIRSNGYTRKGESGFKENSKESGKNCKREIRSSVGKNRQQLHPSAHQDNFFCPTSEKQASSSGGSVIQYGVSEFGLTPDSQAWLQIAPSSSPWFSGGCVIGQVVLPVCCPARGTCVPETEACNRPSTAGSPGDVR</sequence>
<name>A0A1Y1VT00_9FUNG</name>
<accession>A0A1Y1VT00</accession>
<reference evidence="2 3" key="1">
    <citation type="submission" date="2016-07" db="EMBL/GenBank/DDBJ databases">
        <title>Pervasive Adenine N6-methylation of Active Genes in Fungi.</title>
        <authorList>
            <consortium name="DOE Joint Genome Institute"/>
            <person name="Mondo S.J."/>
            <person name="Dannebaum R.O."/>
            <person name="Kuo R.C."/>
            <person name="Labutti K."/>
            <person name="Haridas S."/>
            <person name="Kuo A."/>
            <person name="Salamov A."/>
            <person name="Ahrendt S.R."/>
            <person name="Lipzen A."/>
            <person name="Sullivan W."/>
            <person name="Andreopoulos W.B."/>
            <person name="Clum A."/>
            <person name="Lindquist E."/>
            <person name="Daum C."/>
            <person name="Ramamoorthy G.K."/>
            <person name="Gryganskyi A."/>
            <person name="Culley D."/>
            <person name="Magnuson J.K."/>
            <person name="James T.Y."/>
            <person name="O'Malley M.A."/>
            <person name="Stajich J.E."/>
            <person name="Spatafora J.W."/>
            <person name="Visel A."/>
            <person name="Grigoriev I.V."/>
        </authorList>
    </citation>
    <scope>NUCLEOTIDE SEQUENCE [LARGE SCALE GENOMIC DNA]</scope>
    <source>
        <strain evidence="2 3">ATCC 12442</strain>
    </source>
</reference>
<feature type="compositionally biased region" description="Basic and acidic residues" evidence="1">
    <location>
        <begin position="39"/>
        <end position="61"/>
    </location>
</feature>
<gene>
    <name evidence="2" type="ORF">DL89DRAFT_187390</name>
</gene>